<gene>
    <name evidence="2" type="ORF">L687_11380</name>
</gene>
<evidence type="ECO:0000256" key="1">
    <source>
        <dbReference type="SAM" id="Phobius"/>
    </source>
</evidence>
<reference evidence="2 3" key="1">
    <citation type="journal article" date="2013" name="Genome Announc.">
        <title>Whole-genome sequences of five oyster-associated bacteria show potential for crude oil hydrocarbon degradation.</title>
        <authorList>
            <person name="Chauhan A."/>
            <person name="Green S."/>
            <person name="Pathak A."/>
            <person name="Thomas J."/>
            <person name="Venkatramanan R."/>
        </authorList>
    </citation>
    <scope>NUCLEOTIDE SEQUENCE [LARGE SCALE GENOMIC DNA]</scope>
    <source>
        <strain evidence="2 3">MF109</strain>
    </source>
</reference>
<keyword evidence="1" id="KW-0812">Transmembrane</keyword>
<feature type="transmembrane region" description="Helical" evidence="1">
    <location>
        <begin position="34"/>
        <end position="64"/>
    </location>
</feature>
<proteinExistence type="predicted"/>
<dbReference type="Proteomes" id="UP000016033">
    <property type="component" value="Unassembled WGS sequence"/>
</dbReference>
<keyword evidence="1" id="KW-0472">Membrane</keyword>
<dbReference type="RefSeq" id="WP_021198488.1">
    <property type="nucleotide sequence ID" value="NZ_ATAO01000035.1"/>
</dbReference>
<evidence type="ECO:0000313" key="2">
    <source>
        <dbReference type="EMBL" id="EQM85089.1"/>
    </source>
</evidence>
<protein>
    <recommendedName>
        <fullName evidence="4">DUF3137 domain-containing protein</fullName>
    </recommendedName>
</protein>
<evidence type="ECO:0000313" key="3">
    <source>
        <dbReference type="Proteomes" id="UP000016033"/>
    </source>
</evidence>
<sequence>MTVTFDDAALRARVDPVRARQESRERVTREGRRFGVVLGSGWVVFQSVVLVVGAGALAALAVVAVQFMFGADGADLTTVVLAVLMVLPLAVGRIRSHLRGPREREIEEYRLEQFTAANGLTYSTGELDPERPAALFGIGTSRVASDIVSGPSPRPFEAANYSFDTWVARARMPRVANYVEFALTGSLPPMVLVTKSPAVAASGWEPTAPQERVQIEGDFAARFEVFTTRATEEPVRHLLSPDVQAALTAVAERCDVEVVGDRVYVIARRHLPMAEPAYWEWIEDLAALVSLLEVRGRAEQTAGVTEADPARRTRREALFAAPKGGRAAAVGCLVPLLVGLVAAALITKITTG</sequence>
<name>T5KYI5_MICMQ</name>
<dbReference type="AlphaFoldDB" id="T5KYI5"/>
<evidence type="ECO:0008006" key="4">
    <source>
        <dbReference type="Google" id="ProtNLM"/>
    </source>
</evidence>
<keyword evidence="1" id="KW-1133">Transmembrane helix</keyword>
<accession>T5KYI5</accession>
<organism evidence="2 3">
    <name type="scientific">Microbacterium maritypicum MF109</name>
    <dbReference type="NCBI Taxonomy" id="1333857"/>
    <lineage>
        <taxon>Bacteria</taxon>
        <taxon>Bacillati</taxon>
        <taxon>Actinomycetota</taxon>
        <taxon>Actinomycetes</taxon>
        <taxon>Micrococcales</taxon>
        <taxon>Microbacteriaceae</taxon>
        <taxon>Microbacterium</taxon>
    </lineage>
</organism>
<comment type="caution">
    <text evidence="2">The sequence shown here is derived from an EMBL/GenBank/DDBJ whole genome shotgun (WGS) entry which is preliminary data.</text>
</comment>
<dbReference type="EMBL" id="ATAO01000035">
    <property type="protein sequence ID" value="EQM85089.1"/>
    <property type="molecule type" value="Genomic_DNA"/>
</dbReference>
<feature type="transmembrane region" description="Helical" evidence="1">
    <location>
        <begin position="76"/>
        <end position="94"/>
    </location>
</feature>
<dbReference type="PATRIC" id="fig|1333857.3.peg.503"/>
<feature type="transmembrane region" description="Helical" evidence="1">
    <location>
        <begin position="327"/>
        <end position="346"/>
    </location>
</feature>